<evidence type="ECO:0000313" key="4">
    <source>
        <dbReference type="Proteomes" id="UP000838878"/>
    </source>
</evidence>
<feature type="region of interest" description="Disordered" evidence="2">
    <location>
        <begin position="172"/>
        <end position="207"/>
    </location>
</feature>
<dbReference type="Proteomes" id="UP000838878">
    <property type="component" value="Chromosome 11"/>
</dbReference>
<feature type="region of interest" description="Disordered" evidence="2">
    <location>
        <begin position="1396"/>
        <end position="1421"/>
    </location>
</feature>
<reference evidence="3" key="1">
    <citation type="submission" date="2021-12" db="EMBL/GenBank/DDBJ databases">
        <authorList>
            <person name="Martin H S."/>
        </authorList>
    </citation>
    <scope>NUCLEOTIDE SEQUENCE</scope>
</reference>
<proteinExistence type="predicted"/>
<name>A0A8J9VCE5_9NEOP</name>
<evidence type="ECO:0000256" key="1">
    <source>
        <dbReference type="SAM" id="Coils"/>
    </source>
</evidence>
<evidence type="ECO:0000313" key="3">
    <source>
        <dbReference type="EMBL" id="CAH0716800.1"/>
    </source>
</evidence>
<feature type="non-terminal residue" evidence="3">
    <location>
        <position position="1574"/>
    </location>
</feature>
<feature type="compositionally biased region" description="Basic and acidic residues" evidence="2">
    <location>
        <begin position="175"/>
        <end position="207"/>
    </location>
</feature>
<keyword evidence="4" id="KW-1185">Reference proteome</keyword>
<feature type="coiled-coil region" evidence="1">
    <location>
        <begin position="1132"/>
        <end position="1159"/>
    </location>
</feature>
<accession>A0A8J9VCE5</accession>
<keyword evidence="1" id="KW-0175">Coiled coil</keyword>
<evidence type="ECO:0000256" key="2">
    <source>
        <dbReference type="SAM" id="MobiDB-lite"/>
    </source>
</evidence>
<gene>
    <name evidence="3" type="ORF">BINO364_LOCUS3490</name>
</gene>
<sequence>MTVTISPSILSDGQRGNCGCVTHPISDPRPHECHTMASQCASYVAQRESGVQATDGRYASTYKMMHCHMTPTSPPEQVTEFPPQRAEVYPGSVFSPRPSLQQDSFATSLRKYPSLAPDRSSEIVEQLINFTQAKNTSKISKNHLSPTRHIDSDQSNQTFCLVESSSRNTAVKSVRGYEPEVHIRPKRLEESPTRERPKNTRSHDSDAIESWKRSTFCRTNDVRYLRNVSRKFREGIRSLSAQANSEPERLNPKEKCDSANLNQRKPAVQWIAIPLTPTPSKIKDPVDSEYHQFEQNNIDLTSIVQTKLTLTDMTVQTVISNTAINNERKNKFSCKRRSKSEEEVKNLTNCKSIQGFHNTSCSKARCSHKTHRYNRSFRALLKLAKNVEKYSKYDEAKSLAETNKTFKCLSVSKICYAKIARNRIVDEDVIVEVLEDWVNLIPLKINNPYERQIVKEYVRYNLFDLIKKSFWYVQLEGRYNLDKLKCDIIDRLEFIPLEIKGNKKLILQKLAHNLLTKIKYSGYRKLNYYKIQSDDIHTKYNCVFQRYIAPTENEIRKFISHELELIEQNSDLNLNEQKYKDMEEDLVDVAMIAVEVLRCGSENHIKKDIAELLSDYGISEKRAFYCTNILVKHLKDTFIYNIYTDKVKTDTIIVLPNYQNVYHKPNLNGSDLTVKSITDDEITANLEHYMNELCKLIDEWLSSLHLPQTQDSELRRIVVNDLASDIVDRYKYLHLNTEQKISNETELEHLKYQIFKWIKKLVGEDNLEPLKHAMELMSRIRQIHVPILSKTANKSLKYDTTYDDISKHHVPCQNIICNTNMVQTNATQSSDKNSMNATQTPNLSIPEYKSNNAPVSRTIPCGPNITVNNSKSTEQLEAEYERFVEDWVRRIPIEISSEGEIDITEKARVGIYNGLWKIVSKLNCDPATYYNRFLYEDLLDDAIDDLLDCLPQTTVLQSRRHILKVEFIEKTVDINDKIKEIEESSFRNKVMRNLVTNLRKQGITENRGDDPIKLHEDLQLIKIVEDYLLSVRFRDEDKIKSEVYKKKLMKEVENFVRDLKKNHSKELKDIDVSSYKADIVNILQKIPIPSENTMKQEADDVLLGIEIEQWYRDLPIVPNDDYTEQYRRRRQRDILTKKIKELEANDESSENALKNEVSRFLEKAPLKEGESLNINFMVDELVNRIKNKYETDLSNKKPILQAAENYDDFSKNVPLCSSLIATPTRKNTLSLPDDNTMRYLAQKSQCEKTCVGQQAKNMVGTHQGSNTINSINNRNRVVIREPPSYRVFDEERPISSSFKEQSNQQWHTIEESQLATTCKEHISMCSLPQYVSSIPGDELNTQRRGQDCCQKALAQLALENNAEPSYYPSAGTSRGIKTDKGILGISQVAGPSGYKPSYSEYALNDSNQDQRPSPIQFRRPSNVSFQDKYFERKEPSPESFSTKCSIECQTEKTLFRNQPPDEIDYSMQGKVCRAIDTPDFQENELIFASTPQQTKCPSIPSVPSKKRANLAITENDNVRKRLDLDNTDDDDVPCRCIENFWKKRQNSKHYPCENSDRYPLYLPLFFPYPYPTYH</sequence>
<dbReference type="OrthoDB" id="6926004at2759"/>
<organism evidence="3 4">
    <name type="scientific">Brenthis ino</name>
    <name type="common">lesser marbled fritillary</name>
    <dbReference type="NCBI Taxonomy" id="405034"/>
    <lineage>
        <taxon>Eukaryota</taxon>
        <taxon>Metazoa</taxon>
        <taxon>Ecdysozoa</taxon>
        <taxon>Arthropoda</taxon>
        <taxon>Hexapoda</taxon>
        <taxon>Insecta</taxon>
        <taxon>Pterygota</taxon>
        <taxon>Neoptera</taxon>
        <taxon>Endopterygota</taxon>
        <taxon>Lepidoptera</taxon>
        <taxon>Glossata</taxon>
        <taxon>Ditrysia</taxon>
        <taxon>Papilionoidea</taxon>
        <taxon>Nymphalidae</taxon>
        <taxon>Heliconiinae</taxon>
        <taxon>Argynnini</taxon>
        <taxon>Brenthis</taxon>
    </lineage>
</organism>
<feature type="region of interest" description="Disordered" evidence="2">
    <location>
        <begin position="827"/>
        <end position="848"/>
    </location>
</feature>
<feature type="compositionally biased region" description="Polar residues" evidence="2">
    <location>
        <begin position="1404"/>
        <end position="1421"/>
    </location>
</feature>
<protein>
    <submittedName>
        <fullName evidence="3">Uncharacterized protein</fullName>
    </submittedName>
</protein>
<dbReference type="EMBL" id="OV170231">
    <property type="protein sequence ID" value="CAH0716800.1"/>
    <property type="molecule type" value="Genomic_DNA"/>
</dbReference>